<feature type="domain" description="Exonuclease VII large subunit C-terminal" evidence="7">
    <location>
        <begin position="132"/>
        <end position="341"/>
    </location>
</feature>
<dbReference type="HAMAP" id="MF_00378">
    <property type="entry name" value="Exonuc_7_L"/>
    <property type="match status" value="1"/>
</dbReference>
<dbReference type="GO" id="GO:0003676">
    <property type="term" value="F:nucleic acid binding"/>
    <property type="evidence" value="ECO:0007669"/>
    <property type="project" value="InterPro"/>
</dbReference>
<reference evidence="10" key="1">
    <citation type="submission" date="2017-09" db="EMBL/GenBank/DDBJ databases">
        <title>Depth-based differentiation of microbial function through sediment-hosted aquifers and enrichment of novel symbionts in the deep terrestrial subsurface.</title>
        <authorList>
            <person name="Probst A.J."/>
            <person name="Ladd B."/>
            <person name="Jarett J.K."/>
            <person name="Geller-Mcgrath D.E."/>
            <person name="Sieber C.M.K."/>
            <person name="Emerson J.B."/>
            <person name="Anantharaman K."/>
            <person name="Thomas B.C."/>
            <person name="Malmstrom R."/>
            <person name="Stieglmeier M."/>
            <person name="Klingl A."/>
            <person name="Woyke T."/>
            <person name="Ryan C.M."/>
            <person name="Banfield J.F."/>
        </authorList>
    </citation>
    <scope>NUCLEOTIDE SEQUENCE [LARGE SCALE GENOMIC DNA]</scope>
</reference>
<proteinExistence type="inferred from homology"/>
<dbReference type="GO" id="GO:0008855">
    <property type="term" value="F:exodeoxyribonuclease VII activity"/>
    <property type="evidence" value="ECO:0007669"/>
    <property type="project" value="UniProtKB-UniRule"/>
</dbReference>
<keyword evidence="4 5" id="KW-0269">Exonuclease</keyword>
<keyword evidence="2 5" id="KW-0540">Nuclease</keyword>
<dbReference type="Pfam" id="PF13742">
    <property type="entry name" value="tRNA_anti_2"/>
    <property type="match status" value="1"/>
</dbReference>
<dbReference type="Pfam" id="PF02601">
    <property type="entry name" value="Exonuc_VII_L"/>
    <property type="match status" value="1"/>
</dbReference>
<evidence type="ECO:0000256" key="1">
    <source>
        <dbReference type="ARBA" id="ARBA00022490"/>
    </source>
</evidence>
<evidence type="ECO:0000259" key="8">
    <source>
        <dbReference type="Pfam" id="PF13742"/>
    </source>
</evidence>
<evidence type="ECO:0000313" key="10">
    <source>
        <dbReference type="Proteomes" id="UP000230505"/>
    </source>
</evidence>
<accession>A0A2M7IYY2</accession>
<dbReference type="InterPro" id="IPR003753">
    <property type="entry name" value="Exonuc_VII_L"/>
</dbReference>
<comment type="caution">
    <text evidence="9">The sequence shown here is derived from an EMBL/GenBank/DDBJ whole genome shotgun (WGS) entry which is preliminary data.</text>
</comment>
<dbReference type="CDD" id="cd04489">
    <property type="entry name" value="ExoVII_LU_OBF"/>
    <property type="match status" value="1"/>
</dbReference>
<gene>
    <name evidence="5 9" type="primary">xseA</name>
    <name evidence="9" type="ORF">COZ78_00625</name>
</gene>
<comment type="subunit">
    <text evidence="5">Heterooligomer composed of large and small subunits.</text>
</comment>
<evidence type="ECO:0000313" key="9">
    <source>
        <dbReference type="EMBL" id="PIX03378.1"/>
    </source>
</evidence>
<dbReference type="EMBL" id="PFHV01000016">
    <property type="protein sequence ID" value="PIX03378.1"/>
    <property type="molecule type" value="Genomic_DNA"/>
</dbReference>
<organism evidence="9 10">
    <name type="scientific">bacterium (Candidatus Gribaldobacteria) CG_4_8_14_3_um_filter_42_11</name>
    <dbReference type="NCBI Taxonomy" id="2014267"/>
    <lineage>
        <taxon>Bacteria</taxon>
        <taxon>Candidatus Gribaldobacteria</taxon>
    </lineage>
</organism>
<dbReference type="GO" id="GO:0006308">
    <property type="term" value="P:DNA catabolic process"/>
    <property type="evidence" value="ECO:0007669"/>
    <property type="project" value="UniProtKB-UniRule"/>
</dbReference>
<dbReference type="InterPro" id="IPR020579">
    <property type="entry name" value="Exonuc_VII_lsu_C"/>
</dbReference>
<dbReference type="EC" id="3.1.11.6" evidence="5"/>
<evidence type="ECO:0000256" key="5">
    <source>
        <dbReference type="HAMAP-Rule" id="MF_00378"/>
    </source>
</evidence>
<sequence>MVKNESNNLEQPEMIFSVGEYIEAVNLFLKKFKAKITGEITEVKTYPSGHCYFSIKDKGDNSVLNCIMWKYDYRICGVELVEGLEVILNGEGQVYTATGKFSFVAKTVELKGEGALQKAYEQLKKKLDDEGLFAPERKRPLPEYPQNIGVITSKQGAVIHDLLTNLGKFGFKIKMVDSRVEGQEAVADLLAGVKTFRHKDIDVLVIMRGGGSLESLQAFNNEALVRSISDFPCPVMAAIGHDKDVPLLAMAADYMCSTPTAAANTINKSWEMAPLKISQCQRIIVDWFNDFFNQYKKYESQLNNYFLRIEQVIASQKKFLDATWQKIASAFVFNLKELTQKLYFIAQNVKAQDPRNNLALGYCLARKNGQLVKTVDALRSGDDFSLQMADGIVKATTRADL</sequence>
<dbReference type="GO" id="GO:0009318">
    <property type="term" value="C:exodeoxyribonuclease VII complex"/>
    <property type="evidence" value="ECO:0007669"/>
    <property type="project" value="UniProtKB-UniRule"/>
</dbReference>
<evidence type="ECO:0000256" key="2">
    <source>
        <dbReference type="ARBA" id="ARBA00022722"/>
    </source>
</evidence>
<protein>
    <recommendedName>
        <fullName evidence="5">Exodeoxyribonuclease 7 large subunit</fullName>
        <ecNumber evidence="5">3.1.11.6</ecNumber>
    </recommendedName>
    <alternativeName>
        <fullName evidence="5">Exodeoxyribonuclease VII large subunit</fullName>
        <shortName evidence="5">Exonuclease VII large subunit</shortName>
    </alternativeName>
</protein>
<comment type="subcellular location">
    <subcellularLocation>
        <location evidence="5 6">Cytoplasm</location>
    </subcellularLocation>
</comment>
<evidence type="ECO:0000256" key="4">
    <source>
        <dbReference type="ARBA" id="ARBA00022839"/>
    </source>
</evidence>
<comment type="function">
    <text evidence="5">Bidirectionally degrades single-stranded DNA into large acid-insoluble oligonucleotides, which are then degraded further into small acid-soluble oligonucleotides.</text>
</comment>
<comment type="catalytic activity">
    <reaction evidence="5 6">
        <text>Exonucleolytic cleavage in either 5'- to 3'- or 3'- to 5'-direction to yield nucleoside 5'-phosphates.</text>
        <dbReference type="EC" id="3.1.11.6"/>
    </reaction>
</comment>
<dbReference type="InterPro" id="IPR025824">
    <property type="entry name" value="OB-fold_nuc-bd_dom"/>
</dbReference>
<keyword evidence="3 5" id="KW-0378">Hydrolase</keyword>
<evidence type="ECO:0000256" key="3">
    <source>
        <dbReference type="ARBA" id="ARBA00022801"/>
    </source>
</evidence>
<evidence type="ECO:0000259" key="7">
    <source>
        <dbReference type="Pfam" id="PF02601"/>
    </source>
</evidence>
<name>A0A2M7IYY2_9BACT</name>
<dbReference type="PANTHER" id="PTHR30008:SF0">
    <property type="entry name" value="EXODEOXYRIBONUCLEASE 7 LARGE SUBUNIT"/>
    <property type="match status" value="1"/>
</dbReference>
<keyword evidence="1 5" id="KW-0963">Cytoplasm</keyword>
<comment type="similarity">
    <text evidence="5 6">Belongs to the XseA family.</text>
</comment>
<dbReference type="PANTHER" id="PTHR30008">
    <property type="entry name" value="EXODEOXYRIBONUCLEASE 7 LARGE SUBUNIT"/>
    <property type="match status" value="1"/>
</dbReference>
<dbReference type="NCBIfam" id="TIGR00237">
    <property type="entry name" value="xseA"/>
    <property type="match status" value="1"/>
</dbReference>
<feature type="domain" description="OB-fold nucleic acid binding" evidence="8">
    <location>
        <begin position="17"/>
        <end position="108"/>
    </location>
</feature>
<dbReference type="GO" id="GO:0005737">
    <property type="term" value="C:cytoplasm"/>
    <property type="evidence" value="ECO:0007669"/>
    <property type="project" value="UniProtKB-SubCell"/>
</dbReference>
<dbReference type="Proteomes" id="UP000230505">
    <property type="component" value="Unassembled WGS sequence"/>
</dbReference>
<evidence type="ECO:0000256" key="6">
    <source>
        <dbReference type="RuleBase" id="RU004355"/>
    </source>
</evidence>
<dbReference type="AlphaFoldDB" id="A0A2M7IYY2"/>